<evidence type="ECO:0000313" key="4">
    <source>
        <dbReference type="Proteomes" id="UP000773850"/>
    </source>
</evidence>
<organism evidence="2 3">
    <name type="scientific">Geobacillus stearothermophilus</name>
    <name type="common">Bacillus stearothermophilus</name>
    <dbReference type="NCBI Taxonomy" id="1422"/>
    <lineage>
        <taxon>Bacteria</taxon>
        <taxon>Bacillati</taxon>
        <taxon>Bacillota</taxon>
        <taxon>Bacilli</taxon>
        <taxon>Bacillales</taxon>
        <taxon>Anoxybacillaceae</taxon>
        <taxon>Geobacillus</taxon>
    </lineage>
</organism>
<sequence>MSELTKQRRSKRALKKMTETADFSDMVQETEAGLERQTLALHELAGEADALADAARNLEAMIARFRS</sequence>
<dbReference type="OrthoDB" id="2493490at2"/>
<dbReference type="EMBL" id="RCTJ01000039">
    <property type="protein sequence ID" value="RLQ13567.1"/>
    <property type="molecule type" value="Genomic_DNA"/>
</dbReference>
<evidence type="ECO:0000313" key="2">
    <source>
        <dbReference type="EMBL" id="RLQ13567.1"/>
    </source>
</evidence>
<gene>
    <name evidence="2" type="ORF">D9548_10855</name>
    <name evidence="1" type="ORF">GS8_236</name>
</gene>
<dbReference type="EMBL" id="LUCS01000009">
    <property type="protein sequence ID" value="KAF6511937.1"/>
    <property type="molecule type" value="Genomic_DNA"/>
</dbReference>
<dbReference type="Proteomes" id="UP000266922">
    <property type="component" value="Unassembled WGS sequence"/>
</dbReference>
<comment type="caution">
    <text evidence="2">The sequence shown here is derived from an EMBL/GenBank/DDBJ whole genome shotgun (WGS) entry which is preliminary data.</text>
</comment>
<dbReference type="AlphaFoldDB" id="A0A0K9HJ22"/>
<keyword evidence="4" id="KW-1185">Reference proteome</keyword>
<dbReference type="GeneID" id="89612705"/>
<name>A0A0K9HJ22_GEOSE</name>
<reference evidence="2 3" key="2">
    <citation type="submission" date="2018-10" db="EMBL/GenBank/DDBJ databases">
        <title>Geobacillus stearothermophilus in processing lines of powdered infant formula.</title>
        <authorList>
            <person name="Rhee M.S."/>
            <person name="Choi I.-G."/>
            <person name="Cho T.J."/>
            <person name="Park B."/>
        </authorList>
    </citation>
    <scope>NUCLEOTIDE SEQUENCE [LARGE SCALE GENOMIC DNA]</scope>
    <source>
        <strain evidence="2 3">FHS-PPGT130</strain>
    </source>
</reference>
<evidence type="ECO:0000313" key="1">
    <source>
        <dbReference type="EMBL" id="KAF6511937.1"/>
    </source>
</evidence>
<reference evidence="1 4" key="1">
    <citation type="submission" date="2016-03" db="EMBL/GenBank/DDBJ databases">
        <title>Spore heat resistance.</title>
        <authorList>
            <person name="Boekhorst J."/>
            <person name="Berendsen E.M."/>
            <person name="Wells-Bennik M.H."/>
            <person name="Kuipers O.P."/>
        </authorList>
    </citation>
    <scope>NUCLEOTIDE SEQUENCE [LARGE SCALE GENOMIC DNA]</scope>
    <source>
        <strain evidence="1 4">GS8</strain>
    </source>
</reference>
<protein>
    <submittedName>
        <fullName evidence="1">Methyl-accepting chemotaxis protein mcpA</fullName>
    </submittedName>
</protein>
<evidence type="ECO:0000313" key="3">
    <source>
        <dbReference type="Proteomes" id="UP000266922"/>
    </source>
</evidence>
<dbReference type="RefSeq" id="WP_033015868.1">
    <property type="nucleotide sequence ID" value="NZ_CBCSGJ010000036.1"/>
</dbReference>
<dbReference type="Proteomes" id="UP000773850">
    <property type="component" value="Unassembled WGS sequence"/>
</dbReference>
<proteinExistence type="predicted"/>
<accession>A0A0K9HJ22</accession>